<evidence type="ECO:0000313" key="4">
    <source>
        <dbReference type="EMBL" id="VAW34056.1"/>
    </source>
</evidence>
<protein>
    <recommendedName>
        <fullName evidence="5">Histidine kinase</fullName>
    </recommendedName>
</protein>
<evidence type="ECO:0000259" key="2">
    <source>
        <dbReference type="PROSITE" id="PS50109"/>
    </source>
</evidence>
<dbReference type="InterPro" id="IPR003661">
    <property type="entry name" value="HisK_dim/P_dom"/>
</dbReference>
<dbReference type="SMART" id="SM00387">
    <property type="entry name" value="HATPase_c"/>
    <property type="match status" value="1"/>
</dbReference>
<dbReference type="GO" id="GO:0000155">
    <property type="term" value="F:phosphorelay sensor kinase activity"/>
    <property type="evidence" value="ECO:0007669"/>
    <property type="project" value="InterPro"/>
</dbReference>
<feature type="domain" description="Histidine kinase" evidence="2">
    <location>
        <begin position="6"/>
        <end position="214"/>
    </location>
</feature>
<dbReference type="InterPro" id="IPR011006">
    <property type="entry name" value="CheY-like_superfamily"/>
</dbReference>
<dbReference type="Gene3D" id="1.10.287.130">
    <property type="match status" value="1"/>
</dbReference>
<feature type="non-terminal residue" evidence="4">
    <location>
        <position position="1"/>
    </location>
</feature>
<name>A0A3B0VPG2_9ZZZZ</name>
<dbReference type="Gene3D" id="3.40.50.2300">
    <property type="match status" value="1"/>
</dbReference>
<dbReference type="SUPFAM" id="SSF47384">
    <property type="entry name" value="Homodimeric domain of signal transducing histidine kinase"/>
    <property type="match status" value="1"/>
</dbReference>
<dbReference type="PROSITE" id="PS50109">
    <property type="entry name" value="HIS_KIN"/>
    <property type="match status" value="1"/>
</dbReference>
<dbReference type="SUPFAM" id="SSF55874">
    <property type="entry name" value="ATPase domain of HSP90 chaperone/DNA topoisomerase II/histidine kinase"/>
    <property type="match status" value="1"/>
</dbReference>
<proteinExistence type="predicted"/>
<dbReference type="InterPro" id="IPR036097">
    <property type="entry name" value="HisK_dim/P_sf"/>
</dbReference>
<evidence type="ECO:0000259" key="3">
    <source>
        <dbReference type="PROSITE" id="PS50110"/>
    </source>
</evidence>
<dbReference type="SUPFAM" id="SSF52172">
    <property type="entry name" value="CheY-like"/>
    <property type="match status" value="1"/>
</dbReference>
<dbReference type="InterPro" id="IPR001789">
    <property type="entry name" value="Sig_transdc_resp-reg_receiver"/>
</dbReference>
<dbReference type="Pfam" id="PF00072">
    <property type="entry name" value="Response_reg"/>
    <property type="match status" value="1"/>
</dbReference>
<dbReference type="Pfam" id="PF02518">
    <property type="entry name" value="HATPase_c"/>
    <property type="match status" value="1"/>
</dbReference>
<gene>
    <name evidence="4" type="ORF">MNBD_DELTA03-1696</name>
</gene>
<dbReference type="SMART" id="SM00448">
    <property type="entry name" value="REC"/>
    <property type="match status" value="1"/>
</dbReference>
<dbReference type="EMBL" id="UOEX01000083">
    <property type="protein sequence ID" value="VAW34056.1"/>
    <property type="molecule type" value="Genomic_DNA"/>
</dbReference>
<dbReference type="PRINTS" id="PR00344">
    <property type="entry name" value="BCTRLSENSOR"/>
</dbReference>
<dbReference type="CDD" id="cd00082">
    <property type="entry name" value="HisKA"/>
    <property type="match status" value="1"/>
</dbReference>
<feature type="domain" description="Response regulatory" evidence="3">
    <location>
        <begin position="238"/>
        <end position="358"/>
    </location>
</feature>
<dbReference type="PROSITE" id="PS50110">
    <property type="entry name" value="RESPONSE_REGULATORY"/>
    <property type="match status" value="1"/>
</dbReference>
<evidence type="ECO:0008006" key="5">
    <source>
        <dbReference type="Google" id="ProtNLM"/>
    </source>
</evidence>
<dbReference type="InterPro" id="IPR005467">
    <property type="entry name" value="His_kinase_dom"/>
</dbReference>
<dbReference type="InterPro" id="IPR036890">
    <property type="entry name" value="HATPase_C_sf"/>
</dbReference>
<dbReference type="PANTHER" id="PTHR43065:SF42">
    <property type="entry name" value="TWO-COMPONENT SENSOR PPRA"/>
    <property type="match status" value="1"/>
</dbReference>
<dbReference type="PANTHER" id="PTHR43065">
    <property type="entry name" value="SENSOR HISTIDINE KINASE"/>
    <property type="match status" value="1"/>
</dbReference>
<evidence type="ECO:0000256" key="1">
    <source>
        <dbReference type="ARBA" id="ARBA00022553"/>
    </source>
</evidence>
<dbReference type="Gene3D" id="3.30.565.10">
    <property type="entry name" value="Histidine kinase-like ATPase, C-terminal domain"/>
    <property type="match status" value="1"/>
</dbReference>
<dbReference type="InterPro" id="IPR004358">
    <property type="entry name" value="Sig_transdc_His_kin-like_C"/>
</dbReference>
<keyword evidence="1" id="KW-0597">Phosphoprotein</keyword>
<sequence length="366" mass="39235">GVLAGGIAHDFNNILAAILGNINLARIDIETGSGADKLLAEAERASLQAKGLTGQLLTFAKGGEPIKDVADLEEIIRDSADFVLRGGKVSCRYDFAPRLSPVMIDSGQISQVIQNMVINAQQAMPQGGKIEISCHNLSEEDGDFVRLIIRDEGEGMEKEVVERIFDPYFTTKDEGSGLGLAVSYSIINKHDGRLRVDSTPGKGTAFIIDLPAVRHNPVGIVGGEKNQVLSSMEIKGGTVMIMDDEGPLRDLAAIMLGRLGHETVKTAHGREAVERYQEMLKAGKAPDLVIMDLTIPGGMGGREAAAEILALDPEARLVVASGYSNDPVMARCREFGFRAAISKPYQLAELRAVIDQAMTAVADDPR</sequence>
<dbReference type="InterPro" id="IPR003594">
    <property type="entry name" value="HATPase_dom"/>
</dbReference>
<reference evidence="4" key="1">
    <citation type="submission" date="2018-06" db="EMBL/GenBank/DDBJ databases">
        <authorList>
            <person name="Zhirakovskaya E."/>
        </authorList>
    </citation>
    <scope>NUCLEOTIDE SEQUENCE</scope>
</reference>
<organism evidence="4">
    <name type="scientific">hydrothermal vent metagenome</name>
    <dbReference type="NCBI Taxonomy" id="652676"/>
    <lineage>
        <taxon>unclassified sequences</taxon>
        <taxon>metagenomes</taxon>
        <taxon>ecological metagenomes</taxon>
    </lineage>
</organism>
<dbReference type="AlphaFoldDB" id="A0A3B0VPG2"/>
<accession>A0A3B0VPG2</accession>